<name>A0A7W3CBY0_ENTAS</name>
<dbReference type="AlphaFoldDB" id="A0A7W3CBY0"/>
<sequence>MNWIDILWAILTFVSALLFTCGAWAARYKLRLVNTMLTVGIILYSMEMMQTITHLNSSGYFFRMLTWVIQASYLAISVYHVWPKPWMKRGANCLNGGKIAIALMLMSCLSMLVLK</sequence>
<accession>A0A7W3CBY0</accession>
<evidence type="ECO:0000313" key="2">
    <source>
        <dbReference type="Proteomes" id="UP000533461"/>
    </source>
</evidence>
<comment type="caution">
    <text evidence="1">The sequence shown here is derived from an EMBL/GenBank/DDBJ whole genome shotgun (WGS) entry which is preliminary data.</text>
</comment>
<dbReference type="GeneID" id="75133709"/>
<protein>
    <submittedName>
        <fullName evidence="1">Uncharacterized protein</fullName>
    </submittedName>
</protein>
<gene>
    <name evidence="1" type="ORF">HV056_16475</name>
</gene>
<reference evidence="1 2" key="1">
    <citation type="submission" date="2020-06" db="EMBL/GenBank/DDBJ databases">
        <title>REHAB project genomes.</title>
        <authorList>
            <person name="Shaw L.P."/>
        </authorList>
    </citation>
    <scope>NUCLEOTIDE SEQUENCE [LARGE SCALE GENOMIC DNA]</scope>
    <source>
        <strain evidence="1 2">RHBSTW-00074</strain>
    </source>
</reference>
<evidence type="ECO:0000313" key="1">
    <source>
        <dbReference type="EMBL" id="MBA8078122.1"/>
    </source>
</evidence>
<proteinExistence type="predicted"/>
<dbReference type="Proteomes" id="UP000533461">
    <property type="component" value="Unassembled WGS sequence"/>
</dbReference>
<dbReference type="EMBL" id="JABXRP010000001">
    <property type="protein sequence ID" value="MBA8078122.1"/>
    <property type="molecule type" value="Genomic_DNA"/>
</dbReference>
<organism evidence="1 2">
    <name type="scientific">Enterobacter asburiae</name>
    <dbReference type="NCBI Taxonomy" id="61645"/>
    <lineage>
        <taxon>Bacteria</taxon>
        <taxon>Pseudomonadati</taxon>
        <taxon>Pseudomonadota</taxon>
        <taxon>Gammaproteobacteria</taxon>
        <taxon>Enterobacterales</taxon>
        <taxon>Enterobacteriaceae</taxon>
        <taxon>Enterobacter</taxon>
        <taxon>Enterobacter cloacae complex</taxon>
    </lineage>
</organism>
<dbReference type="RefSeq" id="WP_048978814.1">
    <property type="nucleotide sequence ID" value="NZ_AP019630.1"/>
</dbReference>